<reference evidence="1" key="1">
    <citation type="submission" date="2018-05" db="EMBL/GenBank/DDBJ databases">
        <authorList>
            <person name="Lanie J.A."/>
            <person name="Ng W.-L."/>
            <person name="Kazmierczak K.M."/>
            <person name="Andrzejewski T.M."/>
            <person name="Davidsen T.M."/>
            <person name="Wayne K.J."/>
            <person name="Tettelin H."/>
            <person name="Glass J.I."/>
            <person name="Rusch D."/>
            <person name="Podicherti R."/>
            <person name="Tsui H.-C.T."/>
            <person name="Winkler M.E."/>
        </authorList>
    </citation>
    <scope>NUCLEOTIDE SEQUENCE</scope>
</reference>
<gene>
    <name evidence="1" type="ORF">METZ01_LOCUS409313</name>
</gene>
<feature type="non-terminal residue" evidence="1">
    <location>
        <position position="1"/>
    </location>
</feature>
<dbReference type="GO" id="GO:0003824">
    <property type="term" value="F:catalytic activity"/>
    <property type="evidence" value="ECO:0007669"/>
    <property type="project" value="InterPro"/>
</dbReference>
<proteinExistence type="predicted"/>
<dbReference type="EMBL" id="UINC01158752">
    <property type="protein sequence ID" value="SVD56459.1"/>
    <property type="molecule type" value="Genomic_DNA"/>
</dbReference>
<sequence length="89" mass="9921">RHHPWGPATRADEILENEQLWDRGYFIEAAGPGQGEKMVYPGAPYKLSESPWQLIHRAPQAGQHNNEIYGGDLDLSQDELDVLAAQGVI</sequence>
<evidence type="ECO:0008006" key="2">
    <source>
        <dbReference type="Google" id="ProtNLM"/>
    </source>
</evidence>
<name>A0A382WCN9_9ZZZZ</name>
<protein>
    <recommendedName>
        <fullName evidence="2">CoA transferase</fullName>
    </recommendedName>
</protein>
<dbReference type="SUPFAM" id="SSF89796">
    <property type="entry name" value="CoA-transferase family III (CaiB/BaiF)"/>
    <property type="match status" value="1"/>
</dbReference>
<dbReference type="AlphaFoldDB" id="A0A382WCN9"/>
<dbReference type="Gene3D" id="3.40.50.10540">
    <property type="entry name" value="Crotonobetainyl-coa:carnitine coa-transferase, domain 1"/>
    <property type="match status" value="1"/>
</dbReference>
<evidence type="ECO:0000313" key="1">
    <source>
        <dbReference type="EMBL" id="SVD56459.1"/>
    </source>
</evidence>
<accession>A0A382WCN9</accession>
<organism evidence="1">
    <name type="scientific">marine metagenome</name>
    <dbReference type="NCBI Taxonomy" id="408172"/>
    <lineage>
        <taxon>unclassified sequences</taxon>
        <taxon>metagenomes</taxon>
        <taxon>ecological metagenomes</taxon>
    </lineage>
</organism>
<dbReference type="InterPro" id="IPR003673">
    <property type="entry name" value="CoA-Trfase_fam_III"/>
</dbReference>
<dbReference type="Pfam" id="PF02515">
    <property type="entry name" value="CoA_transf_3"/>
    <property type="match status" value="1"/>
</dbReference>
<dbReference type="InterPro" id="IPR023606">
    <property type="entry name" value="CoA-Trfase_III_dom_1_sf"/>
</dbReference>